<protein>
    <recommendedName>
        <fullName evidence="4">VWFA domain-containing protein</fullName>
    </recommendedName>
</protein>
<dbReference type="AlphaFoldDB" id="A0A150RWT6"/>
<dbReference type="InterPro" id="IPR036465">
    <property type="entry name" value="vWFA_dom_sf"/>
</dbReference>
<evidence type="ECO:0008006" key="4">
    <source>
        <dbReference type="Google" id="ProtNLM"/>
    </source>
</evidence>
<reference evidence="2 3" key="1">
    <citation type="submission" date="2014-02" db="EMBL/GenBank/DDBJ databases">
        <title>The small core and large imbalanced accessory genome model reveals a collaborative survival strategy of Sorangium cellulosum strains in nature.</title>
        <authorList>
            <person name="Han K."/>
            <person name="Peng R."/>
            <person name="Blom J."/>
            <person name="Li Y.-Z."/>
        </authorList>
    </citation>
    <scope>NUCLEOTIDE SEQUENCE [LARGE SCALE GENOMIC DNA]</scope>
    <source>
        <strain evidence="2 3">So0011-07</strain>
    </source>
</reference>
<proteinExistence type="predicted"/>
<dbReference type="SUPFAM" id="SSF53300">
    <property type="entry name" value="vWA-like"/>
    <property type="match status" value="1"/>
</dbReference>
<comment type="caution">
    <text evidence="2">The sequence shown here is derived from an EMBL/GenBank/DDBJ whole genome shotgun (WGS) entry which is preliminary data.</text>
</comment>
<name>A0A150RWT6_SORCE</name>
<dbReference type="EMBL" id="JEMB01001895">
    <property type="protein sequence ID" value="KYF84580.1"/>
    <property type="molecule type" value="Genomic_DNA"/>
</dbReference>
<dbReference type="Proteomes" id="UP000075635">
    <property type="component" value="Unassembled WGS sequence"/>
</dbReference>
<sequence length="435" mass="43925">MGVLVMTGAAGCSCSSGAEGDAGSAAGDSSVGGGGGAGGAGTAGGGEGGEGGEDGIGSGSTGNMGGAPPVTPDTACVATVAEATLTKRPVDIIFVIDNSASMANEIISVQNNINDSFASIIGESGIDYRVIMISAHGTAQVDDSICVGAPLSSASCAPAVPEQPGNNPPVFYHYSHEIRSNDALCVLLGSYNAVQPDQYGLAPNGWSEWVREDSLKVITVITDDHVGCQSTHLERNIYIDDTRQDLDDVVEDFEGLLFGLDPAVFGDASAPNYVFHSIVGLQENTPATDAYGPDGDVVEGTCGTAVAPGTGYQALSKRTGGLRFPLCETSSYDVVFQAIAEGVITGAVVACDFAVPDSPPGEVIDLSTVVVQYTPGDGGEPQSFDQVASAQACAAGSFYIANDTITLCPDACHAVQADAGAAVDVLYGCDPEAAK</sequence>
<gene>
    <name evidence="2" type="ORF">BE17_25450</name>
</gene>
<evidence type="ECO:0000256" key="1">
    <source>
        <dbReference type="SAM" id="MobiDB-lite"/>
    </source>
</evidence>
<evidence type="ECO:0000313" key="2">
    <source>
        <dbReference type="EMBL" id="KYF84580.1"/>
    </source>
</evidence>
<organism evidence="2 3">
    <name type="scientific">Sorangium cellulosum</name>
    <name type="common">Polyangium cellulosum</name>
    <dbReference type="NCBI Taxonomy" id="56"/>
    <lineage>
        <taxon>Bacteria</taxon>
        <taxon>Pseudomonadati</taxon>
        <taxon>Myxococcota</taxon>
        <taxon>Polyangia</taxon>
        <taxon>Polyangiales</taxon>
        <taxon>Polyangiaceae</taxon>
        <taxon>Sorangium</taxon>
    </lineage>
</organism>
<feature type="region of interest" description="Disordered" evidence="1">
    <location>
        <begin position="23"/>
        <end position="70"/>
    </location>
</feature>
<evidence type="ECO:0000313" key="3">
    <source>
        <dbReference type="Proteomes" id="UP000075635"/>
    </source>
</evidence>
<feature type="compositionally biased region" description="Gly residues" evidence="1">
    <location>
        <begin position="30"/>
        <end position="65"/>
    </location>
</feature>
<accession>A0A150RWT6</accession>